<gene>
    <name evidence="2" type="ORF">E4U56_007495</name>
</gene>
<proteinExistence type="predicted"/>
<reference evidence="2" key="1">
    <citation type="journal article" date="2020" name="bioRxiv">
        <title>Whole genome comparisons of ergot fungi reveals the divergence and evolution of species within the genus Claviceps are the result of varying mechanisms driving genome evolution and host range expansion.</title>
        <authorList>
            <person name="Wyka S.A."/>
            <person name="Mondo S.J."/>
            <person name="Liu M."/>
            <person name="Dettman J."/>
            <person name="Nalam V."/>
            <person name="Broders K.D."/>
        </authorList>
    </citation>
    <scope>NUCLEOTIDE SEQUENCE</scope>
    <source>
        <strain evidence="2">CCC 1102</strain>
    </source>
</reference>
<organism evidence="2 3">
    <name type="scientific">Claviceps arundinis</name>
    <dbReference type="NCBI Taxonomy" id="1623583"/>
    <lineage>
        <taxon>Eukaryota</taxon>
        <taxon>Fungi</taxon>
        <taxon>Dikarya</taxon>
        <taxon>Ascomycota</taxon>
        <taxon>Pezizomycotina</taxon>
        <taxon>Sordariomycetes</taxon>
        <taxon>Hypocreomycetidae</taxon>
        <taxon>Hypocreales</taxon>
        <taxon>Clavicipitaceae</taxon>
        <taxon>Claviceps</taxon>
    </lineage>
</organism>
<evidence type="ECO:0000313" key="2">
    <source>
        <dbReference type="EMBL" id="KAG5970627.1"/>
    </source>
</evidence>
<sequence>MSLGTCCEPPQESRTDSRGGSQQVPNNMVDWLGVAQHLHLKPTHNRRLAKELMVDWLGVPSTCISSRLGMEDWRRSCKPATKTILPNSCMFFGTCCEPPRESPLSPKAQLGSDVRCSRYISGSTVHVRRESEYGEADSRIGMEDSIGVDVARQNGEDEHYGDDGDDGNDADHSNGGDRDGDNGAEEDEYPSLASANR</sequence>
<feature type="compositionally biased region" description="Basic and acidic residues" evidence="1">
    <location>
        <begin position="130"/>
        <end position="142"/>
    </location>
</feature>
<evidence type="ECO:0000313" key="3">
    <source>
        <dbReference type="Proteomes" id="UP000784919"/>
    </source>
</evidence>
<feature type="compositionally biased region" description="Basic and acidic residues" evidence="1">
    <location>
        <begin position="169"/>
        <end position="181"/>
    </location>
</feature>
<dbReference type="EMBL" id="SRPS01000072">
    <property type="protein sequence ID" value="KAG5970627.1"/>
    <property type="molecule type" value="Genomic_DNA"/>
</dbReference>
<dbReference type="AlphaFoldDB" id="A0A9P7MUT1"/>
<feature type="region of interest" description="Disordered" evidence="1">
    <location>
        <begin position="130"/>
        <end position="197"/>
    </location>
</feature>
<feature type="region of interest" description="Disordered" evidence="1">
    <location>
        <begin position="1"/>
        <end position="24"/>
    </location>
</feature>
<comment type="caution">
    <text evidence="2">The sequence shown here is derived from an EMBL/GenBank/DDBJ whole genome shotgun (WGS) entry which is preliminary data.</text>
</comment>
<evidence type="ECO:0000256" key="1">
    <source>
        <dbReference type="SAM" id="MobiDB-lite"/>
    </source>
</evidence>
<dbReference type="Proteomes" id="UP000784919">
    <property type="component" value="Unassembled WGS sequence"/>
</dbReference>
<name>A0A9P7MUT1_9HYPO</name>
<accession>A0A9P7MUT1</accession>
<protein>
    <submittedName>
        <fullName evidence="2">Uncharacterized protein</fullName>
    </submittedName>
</protein>